<evidence type="ECO:0000256" key="4">
    <source>
        <dbReference type="ARBA" id="ARBA00023163"/>
    </source>
</evidence>
<dbReference type="PROSITE" id="PS50931">
    <property type="entry name" value="HTH_LYSR"/>
    <property type="match status" value="1"/>
</dbReference>
<dbReference type="Gene3D" id="3.40.190.290">
    <property type="match status" value="1"/>
</dbReference>
<comment type="similarity">
    <text evidence="1">Belongs to the LysR transcriptional regulatory family.</text>
</comment>
<keyword evidence="2" id="KW-0805">Transcription regulation</keyword>
<dbReference type="InterPro" id="IPR036390">
    <property type="entry name" value="WH_DNA-bd_sf"/>
</dbReference>
<dbReference type="EMBL" id="PDDY01000001">
    <property type="protein sequence ID" value="PEH40771.1"/>
    <property type="molecule type" value="Genomic_DNA"/>
</dbReference>
<organism evidence="6 7">
    <name type="scientific">Burkholderia gladioli</name>
    <name type="common">Pseudomonas marginata</name>
    <name type="synonym">Phytomonas marginata</name>
    <dbReference type="NCBI Taxonomy" id="28095"/>
    <lineage>
        <taxon>Bacteria</taxon>
        <taxon>Pseudomonadati</taxon>
        <taxon>Pseudomonadota</taxon>
        <taxon>Betaproteobacteria</taxon>
        <taxon>Burkholderiales</taxon>
        <taxon>Burkholderiaceae</taxon>
        <taxon>Burkholderia</taxon>
    </lineage>
</organism>
<sequence length="305" mass="33825">MDRLEAMAMLLATIETGSFSAAGRMMNVPVATLTRKVTDLEEQLGTRLLMRTTRKLSLTDAGLAYAVTARQILDLVSEQEREATGEFTAPRGELAITTPVRLGRLYVLPEIMNFLALFPEIDVKLTQSDRNVDLVDTHVDVAVRIGRLPDSNMIATRIGAFRTVVCASPALLRERGVPRTPAELARLPCVMYNGPMLSPDWTFRYPDTGLLVTVPISPRLQVSSADSAVDAAVRGFGFTQLLHYHVAEAIDAGELEIILDAFEVDPVPIQLVHVFRSVMPLKLRRFLDFVTPRLRESFSRFTKSA</sequence>
<evidence type="ECO:0000313" key="6">
    <source>
        <dbReference type="EMBL" id="PEH40771.1"/>
    </source>
</evidence>
<dbReference type="SUPFAM" id="SSF46785">
    <property type="entry name" value="Winged helix' DNA-binding domain"/>
    <property type="match status" value="1"/>
</dbReference>
<dbReference type="RefSeq" id="WP_036055413.1">
    <property type="nucleotide sequence ID" value="NZ_CADEQD010000008.1"/>
</dbReference>
<dbReference type="PANTHER" id="PTHR30537:SF5">
    <property type="entry name" value="HTH-TYPE TRANSCRIPTIONAL ACTIVATOR TTDR-RELATED"/>
    <property type="match status" value="1"/>
</dbReference>
<dbReference type="InterPro" id="IPR058163">
    <property type="entry name" value="LysR-type_TF_proteobact-type"/>
</dbReference>
<feature type="domain" description="HTH lysR-type" evidence="5">
    <location>
        <begin position="1"/>
        <end position="59"/>
    </location>
</feature>
<evidence type="ECO:0000259" key="5">
    <source>
        <dbReference type="PROSITE" id="PS50931"/>
    </source>
</evidence>
<dbReference type="InterPro" id="IPR036388">
    <property type="entry name" value="WH-like_DNA-bd_sf"/>
</dbReference>
<dbReference type="PANTHER" id="PTHR30537">
    <property type="entry name" value="HTH-TYPE TRANSCRIPTIONAL REGULATOR"/>
    <property type="match status" value="1"/>
</dbReference>
<reference evidence="7" key="1">
    <citation type="submission" date="2017-09" db="EMBL/GenBank/DDBJ databases">
        <title>FDA dAtabase for Regulatory Grade micrObial Sequences (FDA-ARGOS): Supporting development and validation of Infectious Disease Dx tests.</title>
        <authorList>
            <person name="Minogue T."/>
            <person name="Wolcott M."/>
            <person name="Wasieloski L."/>
            <person name="Aguilar W."/>
            <person name="Moore D."/>
            <person name="Tallon L."/>
            <person name="Sadzewicz L."/>
            <person name="Ott S."/>
            <person name="Zhao X."/>
            <person name="Nagaraj S."/>
            <person name="Vavikolanu K."/>
            <person name="Aluvathingal J."/>
            <person name="Nadendla S."/>
            <person name="Sichtig H."/>
        </authorList>
    </citation>
    <scope>NUCLEOTIDE SEQUENCE [LARGE SCALE GENOMIC DNA]</scope>
    <source>
        <strain evidence="7">FDAARGOS_390</strain>
    </source>
</reference>
<keyword evidence="4" id="KW-0804">Transcription</keyword>
<proteinExistence type="inferred from homology"/>
<dbReference type="InterPro" id="IPR000847">
    <property type="entry name" value="LysR_HTH_N"/>
</dbReference>
<dbReference type="AlphaFoldDB" id="A0A2A7SB18"/>
<dbReference type="SUPFAM" id="SSF53850">
    <property type="entry name" value="Periplasmic binding protein-like II"/>
    <property type="match status" value="1"/>
</dbReference>
<protein>
    <submittedName>
        <fullName evidence="6">LysR family transcriptional regulator</fullName>
    </submittedName>
</protein>
<dbReference type="GO" id="GO:0043565">
    <property type="term" value="F:sequence-specific DNA binding"/>
    <property type="evidence" value="ECO:0007669"/>
    <property type="project" value="TreeGrafter"/>
</dbReference>
<dbReference type="GO" id="GO:0003700">
    <property type="term" value="F:DNA-binding transcription factor activity"/>
    <property type="evidence" value="ECO:0007669"/>
    <property type="project" value="InterPro"/>
</dbReference>
<keyword evidence="3" id="KW-0238">DNA-binding</keyword>
<accession>A0A2A7SB18</accession>
<dbReference type="Pfam" id="PF03466">
    <property type="entry name" value="LysR_substrate"/>
    <property type="match status" value="1"/>
</dbReference>
<evidence type="ECO:0000256" key="1">
    <source>
        <dbReference type="ARBA" id="ARBA00009437"/>
    </source>
</evidence>
<dbReference type="GO" id="GO:0006351">
    <property type="term" value="P:DNA-templated transcription"/>
    <property type="evidence" value="ECO:0007669"/>
    <property type="project" value="TreeGrafter"/>
</dbReference>
<dbReference type="Gene3D" id="1.10.10.10">
    <property type="entry name" value="Winged helix-like DNA-binding domain superfamily/Winged helix DNA-binding domain"/>
    <property type="match status" value="1"/>
</dbReference>
<evidence type="ECO:0000256" key="2">
    <source>
        <dbReference type="ARBA" id="ARBA00023015"/>
    </source>
</evidence>
<comment type="caution">
    <text evidence="6">The sequence shown here is derived from an EMBL/GenBank/DDBJ whole genome shotgun (WGS) entry which is preliminary data.</text>
</comment>
<evidence type="ECO:0000256" key="3">
    <source>
        <dbReference type="ARBA" id="ARBA00023125"/>
    </source>
</evidence>
<dbReference type="OrthoDB" id="9786526at2"/>
<dbReference type="Proteomes" id="UP000220629">
    <property type="component" value="Unassembled WGS sequence"/>
</dbReference>
<evidence type="ECO:0000313" key="7">
    <source>
        <dbReference type="Proteomes" id="UP000220629"/>
    </source>
</evidence>
<name>A0A2A7SB18_BURGA</name>
<dbReference type="InterPro" id="IPR005119">
    <property type="entry name" value="LysR_subst-bd"/>
</dbReference>
<dbReference type="Pfam" id="PF00126">
    <property type="entry name" value="HTH_1"/>
    <property type="match status" value="1"/>
</dbReference>
<gene>
    <name evidence="6" type="ORF">CRM94_00495</name>
</gene>
<dbReference type="CDD" id="cd08471">
    <property type="entry name" value="PBP2_CrgA_like_2"/>
    <property type="match status" value="1"/>
</dbReference>